<reference evidence="2 3" key="1">
    <citation type="submission" date="2019-01" db="EMBL/GenBank/DDBJ databases">
        <title>Draft genome sequences of the type strains of six Macrococcus species.</title>
        <authorList>
            <person name="Mazhar S."/>
            <person name="Altermann E."/>
            <person name="Hill C."/>
            <person name="Mcauliffe O."/>
        </authorList>
    </citation>
    <scope>NUCLEOTIDE SEQUENCE [LARGE SCALE GENOMIC DNA]</scope>
    <source>
        <strain evidence="2 3">ATCC 51825</strain>
    </source>
</reference>
<organism evidence="2 3">
    <name type="scientific">Macrococcus bovicus</name>
    <dbReference type="NCBI Taxonomy" id="69968"/>
    <lineage>
        <taxon>Bacteria</taxon>
        <taxon>Bacillati</taxon>
        <taxon>Bacillota</taxon>
        <taxon>Bacilli</taxon>
        <taxon>Bacillales</taxon>
        <taxon>Staphylococcaceae</taxon>
        <taxon>Macrococcus</taxon>
    </lineage>
</organism>
<sequence length="162" mass="17246">MHSLSKKVSCAVLASSMLLSVGSVYTEQNNLQNPLENKAEAASGWRYFTTVKSSTAGSDFALTSVAVAAAGALGYTASGMTGAAVTSVGSYHLGNALAKLKTVYMTDKQYINNYNQIEHVVTFYSDKARTKKLGTAKWITSLLYPGGDKTFAPNIQNVETAK</sequence>
<comment type="caution">
    <text evidence="2">The sequence shown here is derived from an EMBL/GenBank/DDBJ whole genome shotgun (WGS) entry which is preliminary data.</text>
</comment>
<evidence type="ECO:0000313" key="2">
    <source>
        <dbReference type="EMBL" id="TDM12165.1"/>
    </source>
</evidence>
<dbReference type="EMBL" id="SCWF01000020">
    <property type="protein sequence ID" value="TDM12165.1"/>
    <property type="molecule type" value="Genomic_DNA"/>
</dbReference>
<gene>
    <name evidence="2" type="ORF">ERX55_11170</name>
</gene>
<accession>A0A4R6BVE7</accession>
<feature type="signal peptide" evidence="1">
    <location>
        <begin position="1"/>
        <end position="26"/>
    </location>
</feature>
<dbReference type="Proteomes" id="UP000294843">
    <property type="component" value="Unassembled WGS sequence"/>
</dbReference>
<dbReference type="RefSeq" id="WP_133452661.1">
    <property type="nucleotide sequence ID" value="NZ_SCWF01000020.1"/>
</dbReference>
<keyword evidence="3" id="KW-1185">Reference proteome</keyword>
<protein>
    <submittedName>
        <fullName evidence="2">Uncharacterized protein</fullName>
    </submittedName>
</protein>
<evidence type="ECO:0000256" key="1">
    <source>
        <dbReference type="SAM" id="SignalP"/>
    </source>
</evidence>
<name>A0A4R6BVE7_9STAP</name>
<proteinExistence type="predicted"/>
<feature type="chain" id="PRO_5038968373" evidence="1">
    <location>
        <begin position="27"/>
        <end position="162"/>
    </location>
</feature>
<keyword evidence="1" id="KW-0732">Signal</keyword>
<dbReference type="AlphaFoldDB" id="A0A4R6BVE7"/>
<dbReference type="OrthoDB" id="9848503at2"/>
<evidence type="ECO:0000313" key="3">
    <source>
        <dbReference type="Proteomes" id="UP000294843"/>
    </source>
</evidence>